<evidence type="ECO:0000313" key="2">
    <source>
        <dbReference type="EMBL" id="EAR10185.1"/>
    </source>
</evidence>
<sequence>MKLIGMLDSPFVRRTAIGLSQLGLTFDHQSLSVFKDYSTFRQLNPMVKAPTLLLDDGTALMDSSLILQYAESMSTHSLNHLNPALFAKEQQIVGTALICCEKTVQIVYEYQIRPEDKRHEPWVKRIEQQLQEAYRQLNQLANTHQALFDTKKLSHASIATAVAWNFTRQMRPEQLGNDAFPRLRDWSAECEKTEAFRKYPYDDAMSGGGPWASA</sequence>
<comment type="caution">
    <text evidence="2">The sequence shown here is derived from an EMBL/GenBank/DDBJ whole genome shotgun (WGS) entry which is preliminary data.</text>
</comment>
<dbReference type="Proteomes" id="UP000005953">
    <property type="component" value="Unassembled WGS sequence"/>
</dbReference>
<organism evidence="2 3">
    <name type="scientific">Reinekea blandensis MED297</name>
    <dbReference type="NCBI Taxonomy" id="314283"/>
    <lineage>
        <taxon>Bacteria</taxon>
        <taxon>Pseudomonadati</taxon>
        <taxon>Pseudomonadota</taxon>
        <taxon>Gammaproteobacteria</taxon>
        <taxon>Oceanospirillales</taxon>
        <taxon>Saccharospirillaceae</taxon>
        <taxon>Reinekea</taxon>
    </lineage>
</organism>
<dbReference type="OrthoDB" id="9803562at2"/>
<dbReference type="PANTHER" id="PTHR44051">
    <property type="entry name" value="GLUTATHIONE S-TRANSFERASE-RELATED"/>
    <property type="match status" value="1"/>
</dbReference>
<gene>
    <name evidence="2" type="ORF">MED297_13217</name>
</gene>
<dbReference type="STRING" id="314283.MED297_13217"/>
<dbReference type="SUPFAM" id="SSF47616">
    <property type="entry name" value="GST C-terminal domain-like"/>
    <property type="match status" value="1"/>
</dbReference>
<dbReference type="SUPFAM" id="SSF52833">
    <property type="entry name" value="Thioredoxin-like"/>
    <property type="match status" value="1"/>
</dbReference>
<dbReference type="Pfam" id="PF13417">
    <property type="entry name" value="GST_N_3"/>
    <property type="match status" value="1"/>
</dbReference>
<feature type="domain" description="GST N-terminal" evidence="1">
    <location>
        <begin position="1"/>
        <end position="78"/>
    </location>
</feature>
<proteinExistence type="predicted"/>
<dbReference type="Gene3D" id="1.20.1050.10">
    <property type="match status" value="1"/>
</dbReference>
<dbReference type="InterPro" id="IPR036249">
    <property type="entry name" value="Thioredoxin-like_sf"/>
</dbReference>
<accession>A4BCB9</accession>
<keyword evidence="3" id="KW-1185">Reference proteome</keyword>
<dbReference type="AlphaFoldDB" id="A4BCB9"/>
<dbReference type="InterPro" id="IPR036282">
    <property type="entry name" value="Glutathione-S-Trfase_C_sf"/>
</dbReference>
<dbReference type="HOGENOM" id="CLU_011226_12_0_6"/>
<dbReference type="EMBL" id="AAOE01000005">
    <property type="protein sequence ID" value="EAR10185.1"/>
    <property type="molecule type" value="Genomic_DNA"/>
</dbReference>
<dbReference type="PANTHER" id="PTHR44051:SF8">
    <property type="entry name" value="GLUTATHIONE S-TRANSFERASE GSTA"/>
    <property type="match status" value="1"/>
</dbReference>
<dbReference type="PROSITE" id="PS50404">
    <property type="entry name" value="GST_NTER"/>
    <property type="match status" value="1"/>
</dbReference>
<evidence type="ECO:0000313" key="3">
    <source>
        <dbReference type="Proteomes" id="UP000005953"/>
    </source>
</evidence>
<name>A4BCB9_9GAMM</name>
<dbReference type="InterPro" id="IPR004045">
    <property type="entry name" value="Glutathione_S-Trfase_N"/>
</dbReference>
<evidence type="ECO:0000259" key="1">
    <source>
        <dbReference type="PROSITE" id="PS50404"/>
    </source>
</evidence>
<dbReference type="RefSeq" id="WP_008042515.1">
    <property type="nucleotide sequence ID" value="NZ_CH724149.1"/>
</dbReference>
<dbReference type="Gene3D" id="3.40.30.10">
    <property type="entry name" value="Glutaredoxin"/>
    <property type="match status" value="1"/>
</dbReference>
<reference evidence="2 3" key="1">
    <citation type="submission" date="2006-02" db="EMBL/GenBank/DDBJ databases">
        <authorList>
            <person name="Pinhassi J."/>
            <person name="Pedros-Alio C."/>
            <person name="Ferriera S."/>
            <person name="Johnson J."/>
            <person name="Kravitz S."/>
            <person name="Halpern A."/>
            <person name="Remington K."/>
            <person name="Beeson K."/>
            <person name="Tran B."/>
            <person name="Rogers Y.-H."/>
            <person name="Friedman R."/>
            <person name="Venter J.C."/>
        </authorList>
    </citation>
    <scope>NUCLEOTIDE SEQUENCE [LARGE SCALE GENOMIC DNA]</scope>
    <source>
        <strain evidence="2 3">MED297</strain>
    </source>
</reference>
<protein>
    <recommendedName>
        <fullName evidence="1">GST N-terminal domain-containing protein</fullName>
    </recommendedName>
</protein>